<proteinExistence type="predicted"/>
<accession>A0ACC3NMV2</accession>
<keyword evidence="2" id="KW-1185">Reference proteome</keyword>
<protein>
    <submittedName>
        <fullName evidence="1">Uncharacterized protein</fullName>
    </submittedName>
</protein>
<gene>
    <name evidence="1" type="ORF">LTR37_004418</name>
</gene>
<organism evidence="1 2">
    <name type="scientific">Vermiconidia calcicola</name>
    <dbReference type="NCBI Taxonomy" id="1690605"/>
    <lineage>
        <taxon>Eukaryota</taxon>
        <taxon>Fungi</taxon>
        <taxon>Dikarya</taxon>
        <taxon>Ascomycota</taxon>
        <taxon>Pezizomycotina</taxon>
        <taxon>Dothideomycetes</taxon>
        <taxon>Dothideomycetidae</taxon>
        <taxon>Mycosphaerellales</taxon>
        <taxon>Extremaceae</taxon>
        <taxon>Vermiconidia</taxon>
    </lineage>
</organism>
<dbReference type="EMBL" id="JAUTXU010000026">
    <property type="protein sequence ID" value="KAK3719560.1"/>
    <property type="molecule type" value="Genomic_DNA"/>
</dbReference>
<reference evidence="1" key="1">
    <citation type="submission" date="2023-07" db="EMBL/GenBank/DDBJ databases">
        <title>Black Yeasts Isolated from many extreme environments.</title>
        <authorList>
            <person name="Coleine C."/>
            <person name="Stajich J.E."/>
            <person name="Selbmann L."/>
        </authorList>
    </citation>
    <scope>NUCLEOTIDE SEQUENCE</scope>
    <source>
        <strain evidence="1">CCFEE 5714</strain>
    </source>
</reference>
<evidence type="ECO:0000313" key="2">
    <source>
        <dbReference type="Proteomes" id="UP001281147"/>
    </source>
</evidence>
<name>A0ACC3NMV2_9PEZI</name>
<sequence length="130" mass="13320">MCNGESSRTAAGGCIAILHSPATSTGTSLSRELSIRIVGNNAGVTTAAIDGFDDGNGQVIIHRDGDLRSGVMTDQSILHRIMIPKALEPGAGFSLQTKLDLGVGGDGIIGRKVSLLDGHVVLAEGIVGWN</sequence>
<comment type="caution">
    <text evidence="1">The sequence shown here is derived from an EMBL/GenBank/DDBJ whole genome shotgun (WGS) entry which is preliminary data.</text>
</comment>
<dbReference type="Proteomes" id="UP001281147">
    <property type="component" value="Unassembled WGS sequence"/>
</dbReference>
<evidence type="ECO:0000313" key="1">
    <source>
        <dbReference type="EMBL" id="KAK3719560.1"/>
    </source>
</evidence>